<protein>
    <submittedName>
        <fullName evidence="1">Uncharacterized protein</fullName>
    </submittedName>
</protein>
<sequence length="68" mass="7657">MDHPSSDCRNQNACMATRSRQIRKVVAKCCMHTMCFSGKMDNKFQLTTNCHPLASTDQLEASSFVHCC</sequence>
<organism evidence="1">
    <name type="scientific">Arundo donax</name>
    <name type="common">Giant reed</name>
    <name type="synonym">Donax arundinaceus</name>
    <dbReference type="NCBI Taxonomy" id="35708"/>
    <lineage>
        <taxon>Eukaryota</taxon>
        <taxon>Viridiplantae</taxon>
        <taxon>Streptophyta</taxon>
        <taxon>Embryophyta</taxon>
        <taxon>Tracheophyta</taxon>
        <taxon>Spermatophyta</taxon>
        <taxon>Magnoliopsida</taxon>
        <taxon>Liliopsida</taxon>
        <taxon>Poales</taxon>
        <taxon>Poaceae</taxon>
        <taxon>PACMAD clade</taxon>
        <taxon>Arundinoideae</taxon>
        <taxon>Arundineae</taxon>
        <taxon>Arundo</taxon>
    </lineage>
</organism>
<proteinExistence type="predicted"/>
<name>A0A0A9HRV7_ARUDO</name>
<evidence type="ECO:0000313" key="1">
    <source>
        <dbReference type="EMBL" id="JAE39477.1"/>
    </source>
</evidence>
<dbReference type="EMBL" id="GBRH01158419">
    <property type="protein sequence ID" value="JAE39477.1"/>
    <property type="molecule type" value="Transcribed_RNA"/>
</dbReference>
<dbReference type="AlphaFoldDB" id="A0A0A9HRV7"/>
<reference evidence="1" key="1">
    <citation type="submission" date="2014-09" db="EMBL/GenBank/DDBJ databases">
        <authorList>
            <person name="Magalhaes I.L.F."/>
            <person name="Oliveira U."/>
            <person name="Santos F.R."/>
            <person name="Vidigal T.H.D.A."/>
            <person name="Brescovit A.D."/>
            <person name="Santos A.J."/>
        </authorList>
    </citation>
    <scope>NUCLEOTIDE SEQUENCE</scope>
    <source>
        <tissue evidence="1">Shoot tissue taken approximately 20 cm above the soil surface</tissue>
    </source>
</reference>
<reference evidence="1" key="2">
    <citation type="journal article" date="2015" name="Data Brief">
        <title>Shoot transcriptome of the giant reed, Arundo donax.</title>
        <authorList>
            <person name="Barrero R.A."/>
            <person name="Guerrero F.D."/>
            <person name="Moolhuijzen P."/>
            <person name="Goolsby J.A."/>
            <person name="Tidwell J."/>
            <person name="Bellgard S.E."/>
            <person name="Bellgard M.I."/>
        </authorList>
    </citation>
    <scope>NUCLEOTIDE SEQUENCE</scope>
    <source>
        <tissue evidence="1">Shoot tissue taken approximately 20 cm above the soil surface</tissue>
    </source>
</reference>
<accession>A0A0A9HRV7</accession>